<dbReference type="SUPFAM" id="SSF88946">
    <property type="entry name" value="Sigma2 domain of RNA polymerase sigma factors"/>
    <property type="match status" value="1"/>
</dbReference>
<dbReference type="InterPro" id="IPR013249">
    <property type="entry name" value="RNA_pol_sigma70_r4_t2"/>
</dbReference>
<dbReference type="SUPFAM" id="SSF88659">
    <property type="entry name" value="Sigma3 and sigma4 domains of RNA polymerase sigma factors"/>
    <property type="match status" value="1"/>
</dbReference>
<evidence type="ECO:0000256" key="5">
    <source>
        <dbReference type="ARBA" id="ARBA00023163"/>
    </source>
</evidence>
<accession>K3W446</accession>
<dbReference type="InterPro" id="IPR007627">
    <property type="entry name" value="RNA_pol_sigma70_r2"/>
</dbReference>
<reference evidence="8 9" key="1">
    <citation type="journal article" date="2012" name="BMC Genomics">
        <title>Complete genome sequence of Saccharothrix espanaensis DSM 44229T and comparison to the other completely sequenced Pseudonocardiaceae.</title>
        <authorList>
            <person name="Strobel T."/>
            <person name="Al-Dilaimi A."/>
            <person name="Blom J."/>
            <person name="Gessner A."/>
            <person name="Kalinowski J."/>
            <person name="Luzhetska M."/>
            <person name="Puhler A."/>
            <person name="Szczepanowski R."/>
            <person name="Bechthold A."/>
            <person name="Ruckert C."/>
        </authorList>
    </citation>
    <scope>NUCLEOTIDE SEQUENCE [LARGE SCALE GENOMIC DNA]</scope>
    <source>
        <strain evidence="9">ATCC 51144 / DSM 44229 / JCM 9112 / NBRC 15066 / NRRL 15764</strain>
    </source>
</reference>
<keyword evidence="9" id="KW-1185">Reference proteome</keyword>
<dbReference type="GO" id="GO:0003677">
    <property type="term" value="F:DNA binding"/>
    <property type="evidence" value="ECO:0007669"/>
    <property type="project" value="UniProtKB-KW"/>
</dbReference>
<dbReference type="Pfam" id="PF08281">
    <property type="entry name" value="Sigma70_r4_2"/>
    <property type="match status" value="1"/>
</dbReference>
<dbReference type="Pfam" id="PF04542">
    <property type="entry name" value="Sigma70_r2"/>
    <property type="match status" value="1"/>
</dbReference>
<keyword evidence="4" id="KW-0238">DNA-binding</keyword>
<dbReference type="CDD" id="cd06171">
    <property type="entry name" value="Sigma70_r4"/>
    <property type="match status" value="1"/>
</dbReference>
<evidence type="ECO:0000256" key="2">
    <source>
        <dbReference type="ARBA" id="ARBA00023015"/>
    </source>
</evidence>
<dbReference type="STRING" id="1179773.BN6_00930"/>
<dbReference type="InterPro" id="IPR014325">
    <property type="entry name" value="RNA_pol_sigma-E_actinobac"/>
</dbReference>
<dbReference type="EMBL" id="HE804045">
    <property type="protein sequence ID" value="CCH27427.1"/>
    <property type="molecule type" value="Genomic_DNA"/>
</dbReference>
<feature type="domain" description="RNA polymerase sigma-70 region 2" evidence="6">
    <location>
        <begin position="18"/>
        <end position="80"/>
    </location>
</feature>
<evidence type="ECO:0000313" key="8">
    <source>
        <dbReference type="EMBL" id="CCH27427.1"/>
    </source>
</evidence>
<dbReference type="GO" id="GO:0016987">
    <property type="term" value="F:sigma factor activity"/>
    <property type="evidence" value="ECO:0007669"/>
    <property type="project" value="UniProtKB-KW"/>
</dbReference>
<evidence type="ECO:0000256" key="4">
    <source>
        <dbReference type="ARBA" id="ARBA00023125"/>
    </source>
</evidence>
<dbReference type="eggNOG" id="COG1595">
    <property type="taxonomic scope" value="Bacteria"/>
</dbReference>
<dbReference type="PANTHER" id="PTHR43133:SF50">
    <property type="entry name" value="ECF RNA POLYMERASE SIGMA FACTOR SIGM"/>
    <property type="match status" value="1"/>
</dbReference>
<dbReference type="PANTHER" id="PTHR43133">
    <property type="entry name" value="RNA POLYMERASE ECF-TYPE SIGMA FACTO"/>
    <property type="match status" value="1"/>
</dbReference>
<dbReference type="InterPro" id="IPR013324">
    <property type="entry name" value="RNA_pol_sigma_r3/r4-like"/>
</dbReference>
<dbReference type="InterPro" id="IPR014284">
    <property type="entry name" value="RNA_pol_sigma-70_dom"/>
</dbReference>
<dbReference type="InterPro" id="IPR039425">
    <property type="entry name" value="RNA_pol_sigma-70-like"/>
</dbReference>
<evidence type="ECO:0008006" key="10">
    <source>
        <dbReference type="Google" id="ProtNLM"/>
    </source>
</evidence>
<dbReference type="Gene3D" id="1.10.10.10">
    <property type="entry name" value="Winged helix-like DNA-binding domain superfamily/Winged helix DNA-binding domain"/>
    <property type="match status" value="1"/>
</dbReference>
<keyword evidence="3" id="KW-0731">Sigma factor</keyword>
<dbReference type="InterPro" id="IPR013325">
    <property type="entry name" value="RNA_pol_sigma_r2"/>
</dbReference>
<evidence type="ECO:0000259" key="6">
    <source>
        <dbReference type="Pfam" id="PF04542"/>
    </source>
</evidence>
<evidence type="ECO:0000313" key="9">
    <source>
        <dbReference type="Proteomes" id="UP000006281"/>
    </source>
</evidence>
<organism evidence="8 9">
    <name type="scientific">Saccharothrix espanaensis (strain ATCC 51144 / DSM 44229 / JCM 9112 / NBRC 15066 / NRRL 15764)</name>
    <dbReference type="NCBI Taxonomy" id="1179773"/>
    <lineage>
        <taxon>Bacteria</taxon>
        <taxon>Bacillati</taxon>
        <taxon>Actinomycetota</taxon>
        <taxon>Actinomycetes</taxon>
        <taxon>Pseudonocardiales</taxon>
        <taxon>Pseudonocardiaceae</taxon>
        <taxon>Saccharothrix</taxon>
    </lineage>
</organism>
<dbReference type="AlphaFoldDB" id="K3W446"/>
<name>K3W446_SACES</name>
<dbReference type="Proteomes" id="UP000006281">
    <property type="component" value="Chromosome"/>
</dbReference>
<sequence length="175" mass="20249">MTRTESGVDVASSFDQFVHDNQQALVRYAVLLSGSRADAEDMVQEVLVRVFPRWGDLTPATAYAYVRRAVTNEHLSWRRRWSTRHIRPAGDDLPEGEHVDRLWGERDERLWRLLRELPRQQRAAVVLRYYEDLTDEEISQVLGCRLATVRSHVSRGLAGLRSAIGMPERAWRGHD</sequence>
<proteinExistence type="inferred from homology"/>
<protein>
    <recommendedName>
        <fullName evidence="10">RNA polymerase, sigma-24 subunit, ECF subfamily</fullName>
    </recommendedName>
</protein>
<gene>
    <name evidence="8" type="ordered locus">BN6_00930</name>
</gene>
<keyword evidence="2" id="KW-0805">Transcription regulation</keyword>
<dbReference type="NCBIfam" id="TIGR02983">
    <property type="entry name" value="SigE-fam_strep"/>
    <property type="match status" value="1"/>
</dbReference>
<dbReference type="NCBIfam" id="TIGR02937">
    <property type="entry name" value="sigma70-ECF"/>
    <property type="match status" value="1"/>
</dbReference>
<dbReference type="HOGENOM" id="CLU_047691_15_4_11"/>
<dbReference type="Gene3D" id="1.10.1740.10">
    <property type="match status" value="1"/>
</dbReference>
<evidence type="ECO:0000259" key="7">
    <source>
        <dbReference type="Pfam" id="PF08281"/>
    </source>
</evidence>
<feature type="domain" description="RNA polymerase sigma factor 70 region 4 type 2" evidence="7">
    <location>
        <begin position="108"/>
        <end position="158"/>
    </location>
</feature>
<keyword evidence="5" id="KW-0804">Transcription</keyword>
<dbReference type="RefSeq" id="WP_015097541.1">
    <property type="nucleotide sequence ID" value="NC_019673.1"/>
</dbReference>
<dbReference type="PATRIC" id="fig|1179773.3.peg.93"/>
<dbReference type="KEGG" id="sesp:BN6_00930"/>
<evidence type="ECO:0000256" key="3">
    <source>
        <dbReference type="ARBA" id="ARBA00023082"/>
    </source>
</evidence>
<evidence type="ECO:0000256" key="1">
    <source>
        <dbReference type="ARBA" id="ARBA00010641"/>
    </source>
</evidence>
<comment type="similarity">
    <text evidence="1">Belongs to the sigma-70 factor family. ECF subfamily.</text>
</comment>
<dbReference type="GO" id="GO:0006352">
    <property type="term" value="P:DNA-templated transcription initiation"/>
    <property type="evidence" value="ECO:0007669"/>
    <property type="project" value="InterPro"/>
</dbReference>
<dbReference type="InterPro" id="IPR036388">
    <property type="entry name" value="WH-like_DNA-bd_sf"/>
</dbReference>